<reference evidence="2" key="1">
    <citation type="submission" date="2021-11" db="EMBL/GenBank/DDBJ databases">
        <title>Purpureocillium_takamizusanense_genome.</title>
        <authorList>
            <person name="Nguyen N.-H."/>
        </authorList>
    </citation>
    <scope>NUCLEOTIDE SEQUENCE</scope>
    <source>
        <strain evidence="2">PT3</strain>
    </source>
</reference>
<proteinExistence type="predicted"/>
<dbReference type="RefSeq" id="XP_047843733.1">
    <property type="nucleotide sequence ID" value="XM_047987744.1"/>
</dbReference>
<feature type="region of interest" description="Disordered" evidence="1">
    <location>
        <begin position="275"/>
        <end position="301"/>
    </location>
</feature>
<feature type="compositionally biased region" description="Low complexity" evidence="1">
    <location>
        <begin position="1"/>
        <end position="16"/>
    </location>
</feature>
<protein>
    <submittedName>
        <fullName evidence="2">Uncharacterized protein</fullName>
    </submittedName>
</protein>
<organism evidence="2 3">
    <name type="scientific">Purpureocillium takamizusanense</name>
    <dbReference type="NCBI Taxonomy" id="2060973"/>
    <lineage>
        <taxon>Eukaryota</taxon>
        <taxon>Fungi</taxon>
        <taxon>Dikarya</taxon>
        <taxon>Ascomycota</taxon>
        <taxon>Pezizomycotina</taxon>
        <taxon>Sordariomycetes</taxon>
        <taxon>Hypocreomycetidae</taxon>
        <taxon>Hypocreales</taxon>
        <taxon>Ophiocordycipitaceae</taxon>
        <taxon>Purpureocillium</taxon>
    </lineage>
</organism>
<evidence type="ECO:0000313" key="2">
    <source>
        <dbReference type="EMBL" id="UNI20252.1"/>
    </source>
</evidence>
<dbReference type="OrthoDB" id="4939498at2759"/>
<feature type="compositionally biased region" description="Basic and acidic residues" evidence="1">
    <location>
        <begin position="192"/>
        <end position="209"/>
    </location>
</feature>
<feature type="region of interest" description="Disordered" evidence="1">
    <location>
        <begin position="1"/>
        <end position="38"/>
    </location>
</feature>
<dbReference type="AlphaFoldDB" id="A0A9Q8VCX2"/>
<evidence type="ECO:0000256" key="1">
    <source>
        <dbReference type="SAM" id="MobiDB-lite"/>
    </source>
</evidence>
<sequence length="310" mass="34104">MPSSSSHPASGHHTSANSSRRTHHSSRPGQTASEYAEEVMEQLKNANTQLNKANSERDRYKHLYEQVLAKVSQSNAAKDDFKAQAQSLKEHSALLRARVQQLEDENDQLLCDNELWDKDYTMLEKSYSELALQHDTLLASMPASSSSHRMATHLPEKPKRTSHHKKKSSSSSTRREHKESSPSSRRSNNSNGDKDQKDRLSKRFEEKRSSVSGSRGSRRESFIEGWGPASGSSAPAAPPTAGVTGRSFAGFATSGLGQPPAVSPSYNKVSFSSVPRTAANPLSPGLYSTTAPYDGEYHDDGNYHVYPVTR</sequence>
<dbReference type="Proteomes" id="UP000829364">
    <property type="component" value="Chromosome 5"/>
</dbReference>
<feature type="compositionally biased region" description="Low complexity" evidence="1">
    <location>
        <begin position="223"/>
        <end position="242"/>
    </location>
</feature>
<accession>A0A9Q8VCX2</accession>
<dbReference type="EMBL" id="CP086358">
    <property type="protein sequence ID" value="UNI20252.1"/>
    <property type="molecule type" value="Genomic_DNA"/>
</dbReference>
<gene>
    <name evidence="2" type="ORF">JDV02_006355</name>
</gene>
<keyword evidence="3" id="KW-1185">Reference proteome</keyword>
<dbReference type="KEGG" id="ptkz:JDV02_006355"/>
<feature type="compositionally biased region" description="Low complexity" evidence="1">
    <location>
        <begin position="181"/>
        <end position="191"/>
    </location>
</feature>
<feature type="region of interest" description="Disordered" evidence="1">
    <location>
        <begin position="141"/>
        <end position="242"/>
    </location>
</feature>
<dbReference type="GeneID" id="72068304"/>
<name>A0A9Q8VCX2_9HYPO</name>
<evidence type="ECO:0000313" key="3">
    <source>
        <dbReference type="Proteomes" id="UP000829364"/>
    </source>
</evidence>